<sequence length="90" mass="9746">MDWGWTVGAIVGGMVVVFMLTAYAAKPLKWMWLGILYTAVGAVALYLANWIGGQWGFHLPINPVTAFVTGVLGWPGLLCLVVIKVWVVGL</sequence>
<evidence type="ECO:0000313" key="3">
    <source>
        <dbReference type="Proteomes" id="UP000188603"/>
    </source>
</evidence>
<feature type="transmembrane region" description="Helical" evidence="1">
    <location>
        <begin position="6"/>
        <end position="25"/>
    </location>
</feature>
<dbReference type="RefSeq" id="WP_077718255.1">
    <property type="nucleotide sequence ID" value="NZ_CP019699.1"/>
</dbReference>
<dbReference type="OrthoDB" id="2692225at2"/>
<keyword evidence="1" id="KW-0812">Transmembrane</keyword>
<feature type="transmembrane region" description="Helical" evidence="1">
    <location>
        <begin position="64"/>
        <end position="87"/>
    </location>
</feature>
<proteinExistence type="predicted"/>
<name>A0A1U9K327_9BACL</name>
<keyword evidence="1" id="KW-0472">Membrane</keyword>
<organism evidence="2 3">
    <name type="scientific">Novibacillus thermophilus</name>
    <dbReference type="NCBI Taxonomy" id="1471761"/>
    <lineage>
        <taxon>Bacteria</taxon>
        <taxon>Bacillati</taxon>
        <taxon>Bacillota</taxon>
        <taxon>Bacilli</taxon>
        <taxon>Bacillales</taxon>
        <taxon>Thermoactinomycetaceae</taxon>
        <taxon>Novibacillus</taxon>
    </lineage>
</organism>
<keyword evidence="3" id="KW-1185">Reference proteome</keyword>
<accession>A0A1U9K327</accession>
<keyword evidence="1" id="KW-1133">Transmembrane helix</keyword>
<dbReference type="Proteomes" id="UP000188603">
    <property type="component" value="Chromosome"/>
</dbReference>
<dbReference type="STRING" id="1471761.B0W44_00130"/>
<dbReference type="EMBL" id="CP019699">
    <property type="protein sequence ID" value="AQS54441.1"/>
    <property type="molecule type" value="Genomic_DNA"/>
</dbReference>
<dbReference type="AlphaFoldDB" id="A0A1U9K327"/>
<reference evidence="2 3" key="1">
    <citation type="journal article" date="2015" name="Int. J. Syst. Evol. Microbiol.">
        <title>Novibacillus thermophilus gen. nov., sp. nov., a Gram-staining-negative and moderately thermophilic member of the family Thermoactinomycetaceae.</title>
        <authorList>
            <person name="Yang G."/>
            <person name="Chen J."/>
            <person name="Zhou S."/>
        </authorList>
    </citation>
    <scope>NUCLEOTIDE SEQUENCE [LARGE SCALE GENOMIC DNA]</scope>
    <source>
        <strain evidence="2 3">SG-1</strain>
    </source>
</reference>
<evidence type="ECO:0008006" key="4">
    <source>
        <dbReference type="Google" id="ProtNLM"/>
    </source>
</evidence>
<evidence type="ECO:0000313" key="2">
    <source>
        <dbReference type="EMBL" id="AQS54441.1"/>
    </source>
</evidence>
<dbReference type="KEGG" id="ntr:B0W44_00130"/>
<gene>
    <name evidence="2" type="ORF">B0W44_00130</name>
</gene>
<protein>
    <recommendedName>
        <fullName evidence="4">Pro-sigmaK processing inhibitor BofA</fullName>
    </recommendedName>
</protein>
<evidence type="ECO:0000256" key="1">
    <source>
        <dbReference type="SAM" id="Phobius"/>
    </source>
</evidence>
<dbReference type="NCBIfam" id="TIGR02862">
    <property type="entry name" value="spore_BofA"/>
    <property type="match status" value="1"/>
</dbReference>
<dbReference type="Pfam" id="PF07441">
    <property type="entry name" value="BofA"/>
    <property type="match status" value="1"/>
</dbReference>
<dbReference type="InterPro" id="IPR010001">
    <property type="entry name" value="BofA"/>
</dbReference>
<feature type="transmembrane region" description="Helical" evidence="1">
    <location>
        <begin position="32"/>
        <end position="52"/>
    </location>
</feature>